<keyword evidence="2" id="KW-1185">Reference proteome</keyword>
<dbReference type="InterPro" id="IPR008792">
    <property type="entry name" value="PQQD"/>
</dbReference>
<evidence type="ECO:0000313" key="1">
    <source>
        <dbReference type="EMBL" id="RZS63477.1"/>
    </source>
</evidence>
<dbReference type="EMBL" id="SGWY01000004">
    <property type="protein sequence ID" value="RZS63477.1"/>
    <property type="molecule type" value="Genomic_DNA"/>
</dbReference>
<reference evidence="1 2" key="1">
    <citation type="submission" date="2019-02" db="EMBL/GenBank/DDBJ databases">
        <title>Genomic Encyclopedia of Type Strains, Phase IV (KMG-IV): sequencing the most valuable type-strain genomes for metagenomic binning, comparative biology and taxonomic classification.</title>
        <authorList>
            <person name="Goeker M."/>
        </authorList>
    </citation>
    <scope>NUCLEOTIDE SEQUENCE [LARGE SCALE GENOMIC DNA]</scope>
    <source>
        <strain evidence="1 2">DSM 43045</strain>
    </source>
</reference>
<gene>
    <name evidence="1" type="ORF">EV187_3382</name>
</gene>
<dbReference type="Proteomes" id="UP000293289">
    <property type="component" value="Unassembled WGS sequence"/>
</dbReference>
<dbReference type="RefSeq" id="WP_165391252.1">
    <property type="nucleotide sequence ID" value="NZ_SGWY01000004.1"/>
</dbReference>
<dbReference type="Pfam" id="PF05402">
    <property type="entry name" value="PqqD"/>
    <property type="match status" value="1"/>
</dbReference>
<organism evidence="1 2">
    <name type="scientific">Agromyces ramosus</name>
    <dbReference type="NCBI Taxonomy" id="33879"/>
    <lineage>
        <taxon>Bacteria</taxon>
        <taxon>Bacillati</taxon>
        <taxon>Actinomycetota</taxon>
        <taxon>Actinomycetes</taxon>
        <taxon>Micrococcales</taxon>
        <taxon>Microbacteriaceae</taxon>
        <taxon>Agromyces</taxon>
    </lineage>
</organism>
<dbReference type="AlphaFoldDB" id="A0A4Q7M8I9"/>
<protein>
    <submittedName>
        <fullName evidence="1">Coenzyme PQQ synthesis protein D (PqqD)</fullName>
    </submittedName>
</protein>
<comment type="caution">
    <text evidence="1">The sequence shown here is derived from an EMBL/GenBank/DDBJ whole genome shotgun (WGS) entry which is preliminary data.</text>
</comment>
<sequence>MTAALRPPPGVAVIEDGETVYAAALPRGPIVVLEGVAALIWTTARHADRADIANEIAEATGADIRSVGPEVDAFLDGLVERGLLEPALD</sequence>
<dbReference type="InterPro" id="IPR041881">
    <property type="entry name" value="PqqD_sf"/>
</dbReference>
<proteinExistence type="predicted"/>
<evidence type="ECO:0000313" key="2">
    <source>
        <dbReference type="Proteomes" id="UP000293289"/>
    </source>
</evidence>
<name>A0A4Q7M8I9_9MICO</name>
<dbReference type="Gene3D" id="1.10.10.1150">
    <property type="entry name" value="Coenzyme PQQ synthesis protein D (PqqD)"/>
    <property type="match status" value="1"/>
</dbReference>
<accession>A0A4Q7M8I9</accession>